<evidence type="ECO:0000256" key="3">
    <source>
        <dbReference type="ARBA" id="ARBA00023004"/>
    </source>
</evidence>
<accession>A0A849I607</accession>
<dbReference type="CDD" id="cd03467">
    <property type="entry name" value="Rieske"/>
    <property type="match status" value="1"/>
</dbReference>
<evidence type="ECO:0000256" key="1">
    <source>
        <dbReference type="ARBA" id="ARBA00022714"/>
    </source>
</evidence>
<evidence type="ECO:0000256" key="2">
    <source>
        <dbReference type="ARBA" id="ARBA00022723"/>
    </source>
</evidence>
<dbReference type="GO" id="GO:0051537">
    <property type="term" value="F:2 iron, 2 sulfur cluster binding"/>
    <property type="evidence" value="ECO:0007669"/>
    <property type="project" value="UniProtKB-KW"/>
</dbReference>
<reference evidence="6 7" key="1">
    <citation type="submission" date="2020-04" db="EMBL/GenBank/DDBJ databases">
        <title>Enterovirga sp. isolate from soil.</title>
        <authorList>
            <person name="Chea S."/>
            <person name="Kim D.-U."/>
        </authorList>
    </citation>
    <scope>NUCLEOTIDE SEQUENCE [LARGE SCALE GENOMIC DNA]</scope>
    <source>
        <strain evidence="6 7">DB1703</strain>
    </source>
</reference>
<sequence length="121" mass="13563">MPEIFVARSEDLPEGGRVFVTANGNQIGVVRAKGQLHAYLNICPHQGGPVCEGLMVHRVEEIIAEDKTYQGMRFSEDDLHIVCPWHGWEFNIETGRCAGDGQHGLKRFRTEERADGIYVVV</sequence>
<evidence type="ECO:0000259" key="5">
    <source>
        <dbReference type="PROSITE" id="PS51296"/>
    </source>
</evidence>
<proteinExistence type="predicted"/>
<feature type="domain" description="Rieske" evidence="5">
    <location>
        <begin position="4"/>
        <end position="119"/>
    </location>
</feature>
<dbReference type="EMBL" id="JABEPP010000003">
    <property type="protein sequence ID" value="NNM72818.1"/>
    <property type="molecule type" value="Genomic_DNA"/>
</dbReference>
<protein>
    <submittedName>
        <fullName evidence="6">Rieske (2Fe-2S) protein</fullName>
    </submittedName>
</protein>
<dbReference type="RefSeq" id="WP_171218343.1">
    <property type="nucleotide sequence ID" value="NZ_JABEPP010000003.1"/>
</dbReference>
<dbReference type="GO" id="GO:0046872">
    <property type="term" value="F:metal ion binding"/>
    <property type="evidence" value="ECO:0007669"/>
    <property type="project" value="UniProtKB-KW"/>
</dbReference>
<gene>
    <name evidence="6" type="ORF">HJG44_10570</name>
</gene>
<keyword evidence="3" id="KW-0408">Iron</keyword>
<dbReference type="InterPro" id="IPR017941">
    <property type="entry name" value="Rieske_2Fe-2S"/>
</dbReference>
<evidence type="ECO:0000313" key="7">
    <source>
        <dbReference type="Proteomes" id="UP000564885"/>
    </source>
</evidence>
<keyword evidence="2" id="KW-0479">Metal-binding</keyword>
<dbReference type="Gene3D" id="2.102.10.10">
    <property type="entry name" value="Rieske [2Fe-2S] iron-sulphur domain"/>
    <property type="match status" value="1"/>
</dbReference>
<keyword evidence="1" id="KW-0001">2Fe-2S</keyword>
<dbReference type="SUPFAM" id="SSF50022">
    <property type="entry name" value="ISP domain"/>
    <property type="match status" value="1"/>
</dbReference>
<dbReference type="PANTHER" id="PTHR21496:SF23">
    <property type="entry name" value="3-PHENYLPROPIONATE_CINNAMIC ACID DIOXYGENASE FERREDOXIN SUBUNIT"/>
    <property type="match status" value="1"/>
</dbReference>
<organism evidence="6 7">
    <name type="scientific">Enterovirga aerilata</name>
    <dbReference type="NCBI Taxonomy" id="2730920"/>
    <lineage>
        <taxon>Bacteria</taxon>
        <taxon>Pseudomonadati</taxon>
        <taxon>Pseudomonadota</taxon>
        <taxon>Alphaproteobacteria</taxon>
        <taxon>Hyphomicrobiales</taxon>
        <taxon>Methylobacteriaceae</taxon>
        <taxon>Enterovirga</taxon>
    </lineage>
</organism>
<dbReference type="Pfam" id="PF00355">
    <property type="entry name" value="Rieske"/>
    <property type="match status" value="1"/>
</dbReference>
<evidence type="ECO:0000313" key="6">
    <source>
        <dbReference type="EMBL" id="NNM72818.1"/>
    </source>
</evidence>
<dbReference type="PROSITE" id="PS51296">
    <property type="entry name" value="RIESKE"/>
    <property type="match status" value="1"/>
</dbReference>
<keyword evidence="4" id="KW-0411">Iron-sulfur</keyword>
<comment type="caution">
    <text evidence="6">The sequence shown here is derived from an EMBL/GenBank/DDBJ whole genome shotgun (WGS) entry which is preliminary data.</text>
</comment>
<dbReference type="Proteomes" id="UP000564885">
    <property type="component" value="Unassembled WGS sequence"/>
</dbReference>
<name>A0A849I607_9HYPH</name>
<evidence type="ECO:0000256" key="4">
    <source>
        <dbReference type="ARBA" id="ARBA00023014"/>
    </source>
</evidence>
<dbReference type="InterPro" id="IPR036922">
    <property type="entry name" value="Rieske_2Fe-2S_sf"/>
</dbReference>
<keyword evidence="7" id="KW-1185">Reference proteome</keyword>
<dbReference type="PANTHER" id="PTHR21496">
    <property type="entry name" value="FERREDOXIN-RELATED"/>
    <property type="match status" value="1"/>
</dbReference>
<dbReference type="AlphaFoldDB" id="A0A849I607"/>